<keyword evidence="3" id="KW-1185">Reference proteome</keyword>
<name>A0A9J6AWN6_SOLCO</name>
<reference evidence="2 3" key="1">
    <citation type="submission" date="2020-09" db="EMBL/GenBank/DDBJ databases">
        <title>De no assembly of potato wild relative species, Solanum commersonii.</title>
        <authorList>
            <person name="Cho K."/>
        </authorList>
    </citation>
    <scope>NUCLEOTIDE SEQUENCE [LARGE SCALE GENOMIC DNA]</scope>
    <source>
        <strain evidence="2">LZ3.2</strain>
        <tissue evidence="2">Leaf</tissue>
    </source>
</reference>
<sequence length="222" mass="23959">MPNSNSSLKTPLSQEVENPSLFDFSIPTPEESPSTPVCGGGEMAESFTPQTEVVASHVSLSDEVLVCSPTLVLSGDKSQNSEAQFVAKPGAELFSEETEVGSLAVSSTISERLFEGDLPEGRGPDSCILTAGVPHGSQLVFDQTLISLGIEDDEEEEEDPQLRWRSRGVRGTNPSQIREERKRKGKGKLVKTYLKGETKRYGTRSVTQKVLGSAMEANVAQN</sequence>
<gene>
    <name evidence="2" type="ORF">H5410_000399</name>
</gene>
<feature type="region of interest" description="Disordered" evidence="1">
    <location>
        <begin position="1"/>
        <end position="44"/>
    </location>
</feature>
<protein>
    <submittedName>
        <fullName evidence="2">Uncharacterized protein</fullName>
    </submittedName>
</protein>
<dbReference type="EMBL" id="JACXVP010000001">
    <property type="protein sequence ID" value="KAG5628682.1"/>
    <property type="molecule type" value="Genomic_DNA"/>
</dbReference>
<evidence type="ECO:0000313" key="2">
    <source>
        <dbReference type="EMBL" id="KAG5628682.1"/>
    </source>
</evidence>
<comment type="caution">
    <text evidence="2">The sequence shown here is derived from an EMBL/GenBank/DDBJ whole genome shotgun (WGS) entry which is preliminary data.</text>
</comment>
<feature type="region of interest" description="Disordered" evidence="1">
    <location>
        <begin position="151"/>
        <end position="188"/>
    </location>
</feature>
<dbReference type="OrthoDB" id="1321189at2759"/>
<proteinExistence type="predicted"/>
<accession>A0A9J6AWN6</accession>
<organism evidence="2 3">
    <name type="scientific">Solanum commersonii</name>
    <name type="common">Commerson's wild potato</name>
    <name type="synonym">Commerson's nightshade</name>
    <dbReference type="NCBI Taxonomy" id="4109"/>
    <lineage>
        <taxon>Eukaryota</taxon>
        <taxon>Viridiplantae</taxon>
        <taxon>Streptophyta</taxon>
        <taxon>Embryophyta</taxon>
        <taxon>Tracheophyta</taxon>
        <taxon>Spermatophyta</taxon>
        <taxon>Magnoliopsida</taxon>
        <taxon>eudicotyledons</taxon>
        <taxon>Gunneridae</taxon>
        <taxon>Pentapetalae</taxon>
        <taxon>asterids</taxon>
        <taxon>lamiids</taxon>
        <taxon>Solanales</taxon>
        <taxon>Solanaceae</taxon>
        <taxon>Solanoideae</taxon>
        <taxon>Solaneae</taxon>
        <taxon>Solanum</taxon>
    </lineage>
</organism>
<evidence type="ECO:0000313" key="3">
    <source>
        <dbReference type="Proteomes" id="UP000824120"/>
    </source>
</evidence>
<dbReference type="Proteomes" id="UP000824120">
    <property type="component" value="Chromosome 1"/>
</dbReference>
<feature type="compositionally biased region" description="Low complexity" evidence="1">
    <location>
        <begin position="27"/>
        <end position="36"/>
    </location>
</feature>
<feature type="compositionally biased region" description="Polar residues" evidence="1">
    <location>
        <begin position="1"/>
        <end position="17"/>
    </location>
</feature>
<evidence type="ECO:0000256" key="1">
    <source>
        <dbReference type="SAM" id="MobiDB-lite"/>
    </source>
</evidence>
<dbReference type="AlphaFoldDB" id="A0A9J6AWN6"/>